<dbReference type="VEuPathDB" id="FungiDB:I7I52_02177"/>
<comment type="caution">
    <text evidence="1">The sequence shown here is derived from an EMBL/GenBank/DDBJ whole genome shotgun (WGS) entry which is preliminary data.</text>
</comment>
<proteinExistence type="predicted"/>
<dbReference type="AlphaFoldDB" id="A0A8H7Z738"/>
<protein>
    <submittedName>
        <fullName evidence="1">Uncharacterized protein</fullName>
    </submittedName>
</protein>
<accession>A0A8H7Z738</accession>
<evidence type="ECO:0000313" key="2">
    <source>
        <dbReference type="Proteomes" id="UP000670092"/>
    </source>
</evidence>
<name>A0A8H7Z738_AJECA</name>
<reference evidence="1 2" key="1">
    <citation type="submission" date="2021-01" db="EMBL/GenBank/DDBJ databases">
        <title>Chromosome-level genome assembly of a human fungal pathogen reveals clustering of transcriptionally co-regulated genes.</title>
        <authorList>
            <person name="Voorhies M."/>
            <person name="Cohen S."/>
            <person name="Shea T.P."/>
            <person name="Petrus S."/>
            <person name="Munoz J.F."/>
            <person name="Poplawski S."/>
            <person name="Goldman W.E."/>
            <person name="Michael T."/>
            <person name="Cuomo C.A."/>
            <person name="Sil A."/>
            <person name="Beyhan S."/>
        </authorList>
    </citation>
    <scope>NUCLEOTIDE SEQUENCE [LARGE SCALE GENOMIC DNA]</scope>
    <source>
        <strain evidence="1 2">G184AR</strain>
    </source>
</reference>
<sequence>MPTDRLLEPRKSVRMTIADSPLALGAGRNNFPQVKGRLHFALKRKKKKNAADWCQPSRPPQHNPISLKLFRLLHQHSLTFVVPRSLFSGRRACIMQRTKLGG</sequence>
<dbReference type="Proteomes" id="UP000670092">
    <property type="component" value="Unassembled WGS sequence"/>
</dbReference>
<gene>
    <name evidence="1" type="ORF">I7I52_02177</name>
</gene>
<evidence type="ECO:0000313" key="1">
    <source>
        <dbReference type="EMBL" id="KAG5303996.1"/>
    </source>
</evidence>
<organism evidence="1 2">
    <name type="scientific">Ajellomyces capsulatus</name>
    <name type="common">Darling's disease fungus</name>
    <name type="synonym">Histoplasma capsulatum</name>
    <dbReference type="NCBI Taxonomy" id="5037"/>
    <lineage>
        <taxon>Eukaryota</taxon>
        <taxon>Fungi</taxon>
        <taxon>Dikarya</taxon>
        <taxon>Ascomycota</taxon>
        <taxon>Pezizomycotina</taxon>
        <taxon>Eurotiomycetes</taxon>
        <taxon>Eurotiomycetidae</taxon>
        <taxon>Onygenales</taxon>
        <taxon>Ajellomycetaceae</taxon>
        <taxon>Histoplasma</taxon>
    </lineage>
</organism>
<dbReference type="EMBL" id="JAEVHI010000001">
    <property type="protein sequence ID" value="KAG5303996.1"/>
    <property type="molecule type" value="Genomic_DNA"/>
</dbReference>